<dbReference type="AlphaFoldDB" id="A0A2M8DB71"/>
<evidence type="ECO:0000256" key="1">
    <source>
        <dbReference type="SAM" id="Phobius"/>
    </source>
</evidence>
<evidence type="ECO:0000313" key="2">
    <source>
        <dbReference type="EMBL" id="PJB87664.1"/>
    </source>
</evidence>
<dbReference type="EMBL" id="PFTH01000212">
    <property type="protein sequence ID" value="PJB87664.1"/>
    <property type="molecule type" value="Genomic_DNA"/>
</dbReference>
<accession>A0A2M8DB71</accession>
<sequence length="465" mass="52857">MDLQLQFSEFVSKEIVGTFIGKSTNDKYFFILILDEFTTENGEKIINNFNRELDQRQINKLTDLDGILTELIKINNLPLGFTLVCGYVQDGLLWLKTNGDGVVILRRGKICDELISGDNSASGYLENHDRLIITNKTLFNKITLAQIARLAVEKNTGVLLSELKLNDEKEPLKGVITLIIDVEKKVNEIITTTELEKPQFEKRESSQLVNNPNISIGQKINSLLQLIKTPKKTITFAILAILFLVFFWSVGLGVKRRADENNKKIIISVEKNVSDKLTAAEEAAFLDLPKAQQLLDEAKKETVVLSNLPKNYQQSIINIQNKIKNTEEKIMKKEEKTTEEFYDLKLEEESAQAKKMVLDKETALLYDQKNSKVYRLSLTKKKIEKFGTEPVGSVNQIFLYDETMLLFSSTSGVYKSNSEGVFKKVIEKDKDWGSIRGLSVYNGNIYLLDSEKDEIYKYLVAEGGY</sequence>
<proteinExistence type="predicted"/>
<name>A0A2M8DB71_9BACT</name>
<protein>
    <submittedName>
        <fullName evidence="2">Uncharacterized protein</fullName>
    </submittedName>
</protein>
<dbReference type="SUPFAM" id="SSF63825">
    <property type="entry name" value="YWTD domain"/>
    <property type="match status" value="1"/>
</dbReference>
<gene>
    <name evidence="2" type="ORF">CO083_05835</name>
</gene>
<dbReference type="Proteomes" id="UP000229706">
    <property type="component" value="Unassembled WGS sequence"/>
</dbReference>
<reference evidence="3" key="1">
    <citation type="submission" date="2017-09" db="EMBL/GenBank/DDBJ databases">
        <title>Depth-based differentiation of microbial function through sediment-hosted aquifers and enrichment of novel symbionts in the deep terrestrial subsurface.</title>
        <authorList>
            <person name="Probst A.J."/>
            <person name="Ladd B."/>
            <person name="Jarett J.K."/>
            <person name="Geller-Mcgrath D.E."/>
            <person name="Sieber C.M.K."/>
            <person name="Emerson J.B."/>
            <person name="Anantharaman K."/>
            <person name="Thomas B.C."/>
            <person name="Malmstrom R."/>
            <person name="Stieglmeier M."/>
            <person name="Klingl A."/>
            <person name="Woyke T."/>
            <person name="Ryan C.M."/>
            <person name="Banfield J.F."/>
        </authorList>
    </citation>
    <scope>NUCLEOTIDE SEQUENCE [LARGE SCALE GENOMIC DNA]</scope>
</reference>
<evidence type="ECO:0000313" key="3">
    <source>
        <dbReference type="Proteomes" id="UP000229706"/>
    </source>
</evidence>
<feature type="non-terminal residue" evidence="2">
    <location>
        <position position="465"/>
    </location>
</feature>
<comment type="caution">
    <text evidence="2">The sequence shown here is derived from an EMBL/GenBank/DDBJ whole genome shotgun (WGS) entry which is preliminary data.</text>
</comment>
<keyword evidence="1" id="KW-0472">Membrane</keyword>
<organism evidence="2 3">
    <name type="scientific">Candidatus Roizmanbacteria bacterium CG_4_9_14_0_8_um_filter_34_12</name>
    <dbReference type="NCBI Taxonomy" id="1974840"/>
    <lineage>
        <taxon>Bacteria</taxon>
        <taxon>Candidatus Roizmaniibacteriota</taxon>
    </lineage>
</organism>
<keyword evidence="1" id="KW-0812">Transmembrane</keyword>
<feature type="transmembrane region" description="Helical" evidence="1">
    <location>
        <begin position="234"/>
        <end position="254"/>
    </location>
</feature>
<keyword evidence="1" id="KW-1133">Transmembrane helix</keyword>